<dbReference type="AlphaFoldDB" id="A0A2P5F719"/>
<dbReference type="InParanoid" id="A0A2P5F719"/>
<dbReference type="EMBL" id="JXTC01000057">
    <property type="protein sequence ID" value="PON93577.1"/>
    <property type="molecule type" value="Genomic_DNA"/>
</dbReference>
<name>A0A2P5F719_TREOI</name>
<sequence>MVISSLSINLERNAIERIDFTLMRREQVAKFEARSLMEVICIAATRTEFAVISEFDSLENNGIESAERIGDWPEIRKLKKGEVGNSGI</sequence>
<comment type="caution">
    <text evidence="1">The sequence shown here is derived from an EMBL/GenBank/DDBJ whole genome shotgun (WGS) entry which is preliminary data.</text>
</comment>
<proteinExistence type="predicted"/>
<dbReference type="OrthoDB" id="10332463at2759"/>
<gene>
    <name evidence="1" type="ORF">TorRG33x02_105610</name>
</gene>
<accession>A0A2P5F719</accession>
<organism evidence="1 2">
    <name type="scientific">Trema orientale</name>
    <name type="common">Charcoal tree</name>
    <name type="synonym">Celtis orientalis</name>
    <dbReference type="NCBI Taxonomy" id="63057"/>
    <lineage>
        <taxon>Eukaryota</taxon>
        <taxon>Viridiplantae</taxon>
        <taxon>Streptophyta</taxon>
        <taxon>Embryophyta</taxon>
        <taxon>Tracheophyta</taxon>
        <taxon>Spermatophyta</taxon>
        <taxon>Magnoliopsida</taxon>
        <taxon>eudicotyledons</taxon>
        <taxon>Gunneridae</taxon>
        <taxon>Pentapetalae</taxon>
        <taxon>rosids</taxon>
        <taxon>fabids</taxon>
        <taxon>Rosales</taxon>
        <taxon>Cannabaceae</taxon>
        <taxon>Trema</taxon>
    </lineage>
</organism>
<evidence type="ECO:0000313" key="2">
    <source>
        <dbReference type="Proteomes" id="UP000237000"/>
    </source>
</evidence>
<keyword evidence="2" id="KW-1185">Reference proteome</keyword>
<protein>
    <submittedName>
        <fullName evidence="1">Uncharacterized protein</fullName>
    </submittedName>
</protein>
<reference evidence="2" key="1">
    <citation type="submission" date="2016-06" db="EMBL/GenBank/DDBJ databases">
        <title>Parallel loss of symbiosis genes in relatives of nitrogen-fixing non-legume Parasponia.</title>
        <authorList>
            <person name="Van Velzen R."/>
            <person name="Holmer R."/>
            <person name="Bu F."/>
            <person name="Rutten L."/>
            <person name="Van Zeijl A."/>
            <person name="Liu W."/>
            <person name="Santuari L."/>
            <person name="Cao Q."/>
            <person name="Sharma T."/>
            <person name="Shen D."/>
            <person name="Roswanjaya Y."/>
            <person name="Wardhani T."/>
            <person name="Kalhor M.S."/>
            <person name="Jansen J."/>
            <person name="Van den Hoogen J."/>
            <person name="Gungor B."/>
            <person name="Hartog M."/>
            <person name="Hontelez J."/>
            <person name="Verver J."/>
            <person name="Yang W.-C."/>
            <person name="Schijlen E."/>
            <person name="Repin R."/>
            <person name="Schilthuizen M."/>
            <person name="Schranz E."/>
            <person name="Heidstra R."/>
            <person name="Miyata K."/>
            <person name="Fedorova E."/>
            <person name="Kohlen W."/>
            <person name="Bisseling T."/>
            <person name="Smit S."/>
            <person name="Geurts R."/>
        </authorList>
    </citation>
    <scope>NUCLEOTIDE SEQUENCE [LARGE SCALE GENOMIC DNA]</scope>
    <source>
        <strain evidence="2">cv. RG33-2</strain>
    </source>
</reference>
<dbReference type="Proteomes" id="UP000237000">
    <property type="component" value="Unassembled WGS sequence"/>
</dbReference>
<evidence type="ECO:0000313" key="1">
    <source>
        <dbReference type="EMBL" id="PON93577.1"/>
    </source>
</evidence>